<feature type="compositionally biased region" description="Acidic residues" evidence="1">
    <location>
        <begin position="61"/>
        <end position="85"/>
    </location>
</feature>
<feature type="compositionally biased region" description="Basic and acidic residues" evidence="1">
    <location>
        <begin position="86"/>
        <end position="97"/>
    </location>
</feature>
<proteinExistence type="predicted"/>
<evidence type="ECO:0000256" key="1">
    <source>
        <dbReference type="SAM" id="MobiDB-lite"/>
    </source>
</evidence>
<feature type="region of interest" description="Disordered" evidence="1">
    <location>
        <begin position="56"/>
        <end position="135"/>
    </location>
</feature>
<keyword evidence="3" id="KW-1185">Reference proteome</keyword>
<gene>
    <name evidence="2" type="ORF">FIBSPDRAFT_191751</name>
</gene>
<name>A0A165ZZY8_9AGAM</name>
<dbReference type="Proteomes" id="UP000076532">
    <property type="component" value="Unassembled WGS sequence"/>
</dbReference>
<evidence type="ECO:0000313" key="2">
    <source>
        <dbReference type="EMBL" id="KZP11105.1"/>
    </source>
</evidence>
<dbReference type="EMBL" id="KV417668">
    <property type="protein sequence ID" value="KZP11105.1"/>
    <property type="molecule type" value="Genomic_DNA"/>
</dbReference>
<accession>A0A165ZZY8</accession>
<organism evidence="2 3">
    <name type="scientific">Athelia psychrophila</name>
    <dbReference type="NCBI Taxonomy" id="1759441"/>
    <lineage>
        <taxon>Eukaryota</taxon>
        <taxon>Fungi</taxon>
        <taxon>Dikarya</taxon>
        <taxon>Basidiomycota</taxon>
        <taxon>Agaricomycotina</taxon>
        <taxon>Agaricomycetes</taxon>
        <taxon>Agaricomycetidae</taxon>
        <taxon>Atheliales</taxon>
        <taxon>Atheliaceae</taxon>
        <taxon>Athelia</taxon>
    </lineage>
</organism>
<reference evidence="2 3" key="1">
    <citation type="journal article" date="2016" name="Mol. Biol. Evol.">
        <title>Comparative Genomics of Early-Diverging Mushroom-Forming Fungi Provides Insights into the Origins of Lignocellulose Decay Capabilities.</title>
        <authorList>
            <person name="Nagy L.G."/>
            <person name="Riley R."/>
            <person name="Tritt A."/>
            <person name="Adam C."/>
            <person name="Daum C."/>
            <person name="Floudas D."/>
            <person name="Sun H."/>
            <person name="Yadav J.S."/>
            <person name="Pangilinan J."/>
            <person name="Larsson K.H."/>
            <person name="Matsuura K."/>
            <person name="Barry K."/>
            <person name="Labutti K."/>
            <person name="Kuo R."/>
            <person name="Ohm R.A."/>
            <person name="Bhattacharya S.S."/>
            <person name="Shirouzu T."/>
            <person name="Yoshinaga Y."/>
            <person name="Martin F.M."/>
            <person name="Grigoriev I.V."/>
            <person name="Hibbett D.S."/>
        </authorList>
    </citation>
    <scope>NUCLEOTIDE SEQUENCE [LARGE SCALE GENOMIC DNA]</scope>
    <source>
        <strain evidence="2 3">CBS 109695</strain>
    </source>
</reference>
<feature type="compositionally biased region" description="Acidic residues" evidence="1">
    <location>
        <begin position="98"/>
        <end position="122"/>
    </location>
</feature>
<evidence type="ECO:0000313" key="3">
    <source>
        <dbReference type="Proteomes" id="UP000076532"/>
    </source>
</evidence>
<sequence>MLSANLRRRFTSIVDKPPSREHSYYGPLDKLFNHYFSGEYWMVKPQAPLREELATLQGGAAEEDKEEDEEGEAGEDDGEGEEDERSEQGEEDHKSEQGEDAEMGEGYEGDQIIEDDEDDEDPSEHNHSFDSYGMPGYGPSSYPDFAICTFTGTLREDVIKYIVEVKKVGMDFKATEIQIGRYLDMVGSRGGNDVNDFVLGIIIDGSRVSFLKLTGGEIERLPSKKTYSLNGTKFQNFLERASLSYKTQWP</sequence>
<dbReference type="AlphaFoldDB" id="A0A165ZZY8"/>
<dbReference type="OrthoDB" id="2651985at2759"/>
<protein>
    <submittedName>
        <fullName evidence="2">Uncharacterized protein</fullName>
    </submittedName>
</protein>